<dbReference type="Pfam" id="PF06249">
    <property type="entry name" value="EutQ"/>
    <property type="match status" value="1"/>
</dbReference>
<dbReference type="Gene3D" id="2.60.120.10">
    <property type="entry name" value="Jelly Rolls"/>
    <property type="match status" value="1"/>
</dbReference>
<protein>
    <submittedName>
        <fullName evidence="1">Uncharacterized protein</fullName>
    </submittedName>
</protein>
<gene>
    <name evidence="1" type="ORF">BW732_05575</name>
</gene>
<dbReference type="Proteomes" id="UP000188246">
    <property type="component" value="Chromosome"/>
</dbReference>
<organism evidence="1 2">
    <name type="scientific">Vagococcus penaei</name>
    <dbReference type="NCBI Taxonomy" id="633807"/>
    <lineage>
        <taxon>Bacteria</taxon>
        <taxon>Bacillati</taxon>
        <taxon>Bacillota</taxon>
        <taxon>Bacilli</taxon>
        <taxon>Lactobacillales</taxon>
        <taxon>Enterococcaceae</taxon>
        <taxon>Vagococcus</taxon>
    </lineage>
</organism>
<evidence type="ECO:0000313" key="2">
    <source>
        <dbReference type="Proteomes" id="UP000188246"/>
    </source>
</evidence>
<dbReference type="RefSeq" id="WP_077275842.1">
    <property type="nucleotide sequence ID" value="NZ_CP019609.1"/>
</dbReference>
<reference evidence="1 2" key="1">
    <citation type="journal article" date="2010" name="Int. J. Syst. Evol. Microbiol.">
        <title>Vagococcus penaei sp. nov., isolated from spoilage microbiota of cooked shrimp (Penaeus vannamei).</title>
        <authorList>
            <person name="Jaffres E."/>
            <person name="Prevost H."/>
            <person name="Rossero A."/>
            <person name="Joffraud J.J."/>
            <person name="Dousset X."/>
        </authorList>
    </citation>
    <scope>NUCLEOTIDE SEQUENCE [LARGE SCALE GENOMIC DNA]</scope>
    <source>
        <strain evidence="1 2">CD276</strain>
    </source>
</reference>
<accession>A0A1Q2D5U8</accession>
<dbReference type="AlphaFoldDB" id="A0A1Q2D5U8"/>
<dbReference type="InterPro" id="IPR014710">
    <property type="entry name" value="RmlC-like_jellyroll"/>
</dbReference>
<dbReference type="KEGG" id="vpi:BW732_05575"/>
<name>A0A1Q2D5U8_9ENTE</name>
<keyword evidence="2" id="KW-1185">Reference proteome</keyword>
<dbReference type="InterPro" id="IPR010424">
    <property type="entry name" value="EutQ"/>
</dbReference>
<dbReference type="InterPro" id="IPR011051">
    <property type="entry name" value="RmlC_Cupin_sf"/>
</dbReference>
<evidence type="ECO:0000313" key="1">
    <source>
        <dbReference type="EMBL" id="AQP53758.1"/>
    </source>
</evidence>
<sequence length="200" mass="22676">MKKLICAKDIEQCHEQGLHTLVVDSKSIVTSLAKDLAEEYGISIQQQETACVEPMLDLNQINQDQLVALLKVLLQTPGILTEQIPFQSLTHESGLTQIKGKTIQLLHEKIDCYGQKLCYQELSKRQSVVTGRMQLVQTNYSWKEVTDYQIDVLDGELTVTTDNQNVFHLISGDTIFLPKEKGFLLTALDDTKLTYLEYKD</sequence>
<dbReference type="SUPFAM" id="SSF51182">
    <property type="entry name" value="RmlC-like cupins"/>
    <property type="match status" value="1"/>
</dbReference>
<dbReference type="EMBL" id="CP019609">
    <property type="protein sequence ID" value="AQP53758.1"/>
    <property type="molecule type" value="Genomic_DNA"/>
</dbReference>
<proteinExistence type="predicted"/>
<dbReference type="STRING" id="633807.BW732_05575"/>